<keyword evidence="5" id="KW-0812">Transmembrane</keyword>
<keyword evidence="7" id="KW-0408">Iron</keyword>
<keyword evidence="4" id="KW-0410">Iron transport</keyword>
<reference evidence="16 17" key="1">
    <citation type="submission" date="2020-04" db="EMBL/GenBank/DDBJ databases">
        <title>Description of novel Gluconacetobacter.</title>
        <authorList>
            <person name="Sombolestani A."/>
        </authorList>
    </citation>
    <scope>NUCLEOTIDE SEQUENCE [LARGE SCALE GENOMIC DNA]</scope>
    <source>
        <strain evidence="16 17">LMG 19747</strain>
    </source>
</reference>
<gene>
    <name evidence="16" type="ORF">HLH48_03780</name>
</gene>
<evidence type="ECO:0000256" key="3">
    <source>
        <dbReference type="ARBA" id="ARBA00022452"/>
    </source>
</evidence>
<feature type="domain" description="TonB-dependent receptor-like beta-barrel" evidence="14">
    <location>
        <begin position="290"/>
        <end position="745"/>
    </location>
</feature>
<evidence type="ECO:0000259" key="14">
    <source>
        <dbReference type="Pfam" id="PF00593"/>
    </source>
</evidence>
<dbReference type="Gene3D" id="2.170.130.10">
    <property type="entry name" value="TonB-dependent receptor, plug domain"/>
    <property type="match status" value="1"/>
</dbReference>
<evidence type="ECO:0000313" key="16">
    <source>
        <dbReference type="EMBL" id="MBB2159304.1"/>
    </source>
</evidence>
<dbReference type="EMBL" id="JABEQJ010000003">
    <property type="protein sequence ID" value="MBB2159304.1"/>
    <property type="molecule type" value="Genomic_DNA"/>
</dbReference>
<keyword evidence="10 12" id="KW-0472">Membrane</keyword>
<evidence type="ECO:0000256" key="13">
    <source>
        <dbReference type="SAM" id="MobiDB-lite"/>
    </source>
</evidence>
<dbReference type="InterPro" id="IPR039426">
    <property type="entry name" value="TonB-dep_rcpt-like"/>
</dbReference>
<feature type="region of interest" description="Disordered" evidence="13">
    <location>
        <begin position="20"/>
        <end position="64"/>
    </location>
</feature>
<dbReference type="GO" id="GO:0009279">
    <property type="term" value="C:cell outer membrane"/>
    <property type="evidence" value="ECO:0007669"/>
    <property type="project" value="UniProtKB-SubCell"/>
</dbReference>
<evidence type="ECO:0000256" key="6">
    <source>
        <dbReference type="ARBA" id="ARBA00022729"/>
    </source>
</evidence>
<keyword evidence="11" id="KW-0998">Cell outer membrane</keyword>
<evidence type="ECO:0000313" key="17">
    <source>
        <dbReference type="Proteomes" id="UP000589085"/>
    </source>
</evidence>
<dbReference type="Gene3D" id="2.40.170.20">
    <property type="entry name" value="TonB-dependent receptor, beta-barrel domain"/>
    <property type="match status" value="1"/>
</dbReference>
<dbReference type="InterPro" id="IPR037066">
    <property type="entry name" value="Plug_dom_sf"/>
</dbReference>
<dbReference type="Pfam" id="PF00593">
    <property type="entry name" value="TonB_dep_Rec_b-barrel"/>
    <property type="match status" value="1"/>
</dbReference>
<dbReference type="InterPro" id="IPR000531">
    <property type="entry name" value="Beta-barrel_TonB"/>
</dbReference>
<organism evidence="16 17">
    <name type="scientific">Gluconacetobacter sacchari</name>
    <dbReference type="NCBI Taxonomy" id="92759"/>
    <lineage>
        <taxon>Bacteria</taxon>
        <taxon>Pseudomonadati</taxon>
        <taxon>Pseudomonadota</taxon>
        <taxon>Alphaproteobacteria</taxon>
        <taxon>Acetobacterales</taxon>
        <taxon>Acetobacteraceae</taxon>
        <taxon>Gluconacetobacter</taxon>
    </lineage>
</organism>
<evidence type="ECO:0000256" key="12">
    <source>
        <dbReference type="RuleBase" id="RU003357"/>
    </source>
</evidence>
<dbReference type="PANTHER" id="PTHR32552:SF89">
    <property type="entry name" value="CATECHOLATE SIDEROPHORE RECEPTOR FIU"/>
    <property type="match status" value="1"/>
</dbReference>
<dbReference type="GO" id="GO:0015344">
    <property type="term" value="F:siderophore uptake transmembrane transporter activity"/>
    <property type="evidence" value="ECO:0007669"/>
    <property type="project" value="TreeGrafter"/>
</dbReference>
<evidence type="ECO:0000256" key="7">
    <source>
        <dbReference type="ARBA" id="ARBA00023004"/>
    </source>
</evidence>
<keyword evidence="16" id="KW-0675">Receptor</keyword>
<keyword evidence="6" id="KW-0732">Signal</keyword>
<dbReference type="PANTHER" id="PTHR32552">
    <property type="entry name" value="FERRICHROME IRON RECEPTOR-RELATED"/>
    <property type="match status" value="1"/>
</dbReference>
<dbReference type="InterPro" id="IPR036942">
    <property type="entry name" value="Beta-barrel_TonB_sf"/>
</dbReference>
<evidence type="ECO:0000256" key="1">
    <source>
        <dbReference type="ARBA" id="ARBA00004571"/>
    </source>
</evidence>
<dbReference type="AlphaFoldDB" id="A0A7W4IAM8"/>
<evidence type="ECO:0000256" key="5">
    <source>
        <dbReference type="ARBA" id="ARBA00022692"/>
    </source>
</evidence>
<evidence type="ECO:0000256" key="9">
    <source>
        <dbReference type="ARBA" id="ARBA00023077"/>
    </source>
</evidence>
<feature type="domain" description="TonB-dependent receptor plug" evidence="15">
    <location>
        <begin position="74"/>
        <end position="178"/>
    </location>
</feature>
<proteinExistence type="inferred from homology"/>
<evidence type="ECO:0000256" key="2">
    <source>
        <dbReference type="ARBA" id="ARBA00022448"/>
    </source>
</evidence>
<sequence>MLGISLFAVAHAHGARAQSAAGVTPATSAHPHRVPPARSGAANSGVRPRRAMQSPGAAPGAAPEAVSVVGSGSTRQMQSVSSRDLQFMVPGMTPLKAVGNLPGIQFSTSDPLGIDLWSQSFYMHGFTSDQLGFTVDGIPLGGQGYESYNGVPVSRAISNENIGRTDVSQGAGSLDTPSTSNLGGTVRFYGNDPADRMGGTVSQTFGSYSAFRTFARFDSGTLNPSGTKFYVSYDRKDEKKWLGGDSQFQQMVNAKIVQPIGERTTFKTYFDWSQEAAASYIDNSLEEIRTVGYGIDYYYPNYGAALNAANGIYLPQYQGLSDPKDAAYYRGIETSSYYVGGMSLDSQLTDDLESKTTFYGVGKRYDAWWTSPYVASPSGAPLSAQDQAMSTRRLGFQTDLTYHFRNHTFNGGFWYENMVYNPAMEYYNEPNSADATPYDEVAHRGTPFLTHWAYGFNTNTYVFHLQDTYRVLPHLTLHAGFRTMVVDAGNRVLYNDPAYTGTTNPPSGSLDATAAALPQFSGNWRFAPHNEFYFDISKNMQAYPQSGFGTASPWGAATTQDFRTLQKTLAPETDWVYEIGYRLNTPMVKGLINLYHVDFSNRQQSISVGPLAEARSLFENVGSVAMNGVDASVTLTPVRHLSIYNSISYNSSKFENNLTSGGVFYHLKGKQEPNYAKLMYKNSINYLVSGFNLHFDTLYMGKRYLSYVNDTRVPSYWLENLGVSYEFRNAGVAKTLKVDFSINNVTDERYITNMGSGGNPLSGDYNTLQVGAPRSFYGTVSAHF</sequence>
<evidence type="ECO:0000256" key="4">
    <source>
        <dbReference type="ARBA" id="ARBA00022496"/>
    </source>
</evidence>
<evidence type="ECO:0000256" key="10">
    <source>
        <dbReference type="ARBA" id="ARBA00023136"/>
    </source>
</evidence>
<evidence type="ECO:0000259" key="15">
    <source>
        <dbReference type="Pfam" id="PF07715"/>
    </source>
</evidence>
<comment type="similarity">
    <text evidence="12">Belongs to the TonB-dependent receptor family.</text>
</comment>
<comment type="caution">
    <text evidence="16">The sequence shown here is derived from an EMBL/GenBank/DDBJ whole genome shotgun (WGS) entry which is preliminary data.</text>
</comment>
<evidence type="ECO:0000256" key="8">
    <source>
        <dbReference type="ARBA" id="ARBA00023065"/>
    </source>
</evidence>
<name>A0A7W4IAM8_9PROT</name>
<keyword evidence="9 12" id="KW-0798">TonB box</keyword>
<dbReference type="Pfam" id="PF07715">
    <property type="entry name" value="Plug"/>
    <property type="match status" value="1"/>
</dbReference>
<keyword evidence="8" id="KW-0406">Ion transport</keyword>
<dbReference type="Proteomes" id="UP000589085">
    <property type="component" value="Unassembled WGS sequence"/>
</dbReference>
<accession>A0A7W4IAM8</accession>
<keyword evidence="2" id="KW-0813">Transport</keyword>
<dbReference type="SUPFAM" id="SSF56935">
    <property type="entry name" value="Porins"/>
    <property type="match status" value="1"/>
</dbReference>
<dbReference type="InterPro" id="IPR012910">
    <property type="entry name" value="Plug_dom"/>
</dbReference>
<protein>
    <submittedName>
        <fullName evidence="16">TonB-dependent receptor plug domain-containing protein</fullName>
    </submittedName>
</protein>
<evidence type="ECO:0000256" key="11">
    <source>
        <dbReference type="ARBA" id="ARBA00023237"/>
    </source>
</evidence>
<comment type="subcellular location">
    <subcellularLocation>
        <location evidence="1">Cell outer membrane</location>
        <topology evidence="1">Multi-pass membrane protein</topology>
    </subcellularLocation>
</comment>
<keyword evidence="3" id="KW-1134">Transmembrane beta strand</keyword>
<feature type="compositionally biased region" description="Low complexity" evidence="13">
    <location>
        <begin position="54"/>
        <end position="64"/>
    </location>
</feature>